<feature type="signal peptide" evidence="1">
    <location>
        <begin position="1"/>
        <end position="23"/>
    </location>
</feature>
<dbReference type="Pfam" id="PF04314">
    <property type="entry name" value="PCuAC"/>
    <property type="match status" value="1"/>
</dbReference>
<dbReference type="PANTHER" id="PTHR36302">
    <property type="entry name" value="BLR7088 PROTEIN"/>
    <property type="match status" value="1"/>
</dbReference>
<dbReference type="InterPro" id="IPR058248">
    <property type="entry name" value="Lxx211020-like"/>
</dbReference>
<feature type="chain" id="PRO_5047223038" evidence="1">
    <location>
        <begin position="24"/>
        <end position="174"/>
    </location>
</feature>
<keyword evidence="3" id="KW-1185">Reference proteome</keyword>
<dbReference type="RefSeq" id="WP_368804679.1">
    <property type="nucleotide sequence ID" value="NZ_JAZHFV010000007.1"/>
</dbReference>
<comment type="caution">
    <text evidence="2">The sequence shown here is derived from an EMBL/GenBank/DDBJ whole genome shotgun (WGS) entry which is preliminary data.</text>
</comment>
<evidence type="ECO:0000313" key="2">
    <source>
        <dbReference type="EMBL" id="MEX4009887.1"/>
    </source>
</evidence>
<dbReference type="InterPro" id="IPR007410">
    <property type="entry name" value="LpqE-like"/>
</dbReference>
<dbReference type="Proteomes" id="UP001559025">
    <property type="component" value="Unassembled WGS sequence"/>
</dbReference>
<dbReference type="PANTHER" id="PTHR36302:SF1">
    <property type="entry name" value="COPPER CHAPERONE PCU(A)C"/>
    <property type="match status" value="1"/>
</dbReference>
<dbReference type="SUPFAM" id="SSF110087">
    <property type="entry name" value="DR1885-like metal-binding protein"/>
    <property type="match status" value="1"/>
</dbReference>
<dbReference type="InterPro" id="IPR036182">
    <property type="entry name" value="PCuAC_sf"/>
</dbReference>
<organism evidence="2 3">
    <name type="scientific">Neoaquamicrobium sediminum</name>
    <dbReference type="NCBI Taxonomy" id="1849104"/>
    <lineage>
        <taxon>Bacteria</taxon>
        <taxon>Pseudomonadati</taxon>
        <taxon>Pseudomonadota</taxon>
        <taxon>Alphaproteobacteria</taxon>
        <taxon>Hyphomicrobiales</taxon>
        <taxon>Phyllobacteriaceae</taxon>
        <taxon>Neoaquamicrobium</taxon>
    </lineage>
</organism>
<reference evidence="2 3" key="1">
    <citation type="submission" date="2024-01" db="EMBL/GenBank/DDBJ databases">
        <title>New evidence supports the origin of RcGTA from prophage.</title>
        <authorList>
            <person name="Xu Y."/>
            <person name="Liu B."/>
            <person name="Chen F."/>
        </authorList>
    </citation>
    <scope>NUCLEOTIDE SEQUENCE [LARGE SCALE GENOMIC DNA]</scope>
    <source>
        <strain evidence="2 3">CBW1107-2</strain>
    </source>
</reference>
<dbReference type="EMBL" id="JAZHFV010000007">
    <property type="protein sequence ID" value="MEX4009887.1"/>
    <property type="molecule type" value="Genomic_DNA"/>
</dbReference>
<keyword evidence="1" id="KW-0732">Signal</keyword>
<evidence type="ECO:0000256" key="1">
    <source>
        <dbReference type="SAM" id="SignalP"/>
    </source>
</evidence>
<dbReference type="Gene3D" id="2.60.40.1890">
    <property type="entry name" value="PCu(A)C copper chaperone"/>
    <property type="match status" value="1"/>
</dbReference>
<name>A0ABV3WYW8_9HYPH</name>
<evidence type="ECO:0000313" key="3">
    <source>
        <dbReference type="Proteomes" id="UP001559025"/>
    </source>
</evidence>
<sequence length="174" mass="18267">MRVSIVRSLSILVPAFTALGAAAGASGLPLDHANPPRMVSVEHAEILMPAADDGVAKAFLIIWNGTETQTSLASVKSDAFASATIMRTLFTSDGNAAEPVDGPLAIPAHAELQMRAGGIHMILADPRAAITESDSLRLTLVFDDGRELEVSARVVPAPDLLTRHRHGGDDRGLD</sequence>
<proteinExistence type="predicted"/>
<accession>A0ABV3WYW8</accession>
<gene>
    <name evidence="2" type="ORF">V1479_21450</name>
</gene>
<protein>
    <submittedName>
        <fullName evidence="2">Copper chaperone PCu(A)C</fullName>
    </submittedName>
</protein>